<proteinExistence type="predicted"/>
<evidence type="ECO:0000313" key="7">
    <source>
        <dbReference type="Proteomes" id="UP001215280"/>
    </source>
</evidence>
<feature type="transmembrane region" description="Helical" evidence="4">
    <location>
        <begin position="136"/>
        <end position="156"/>
    </location>
</feature>
<dbReference type="SMART" id="SM00326">
    <property type="entry name" value="SH3"/>
    <property type="match status" value="1"/>
</dbReference>
<sequence length="332" mass="35151">MHSNFQRLPAERARHKKRLPLQGHADAHPLAKRAFSLTGTILITETLPLDPTTTANAATTTSTSSLTSQAIPTESTDSANVTTSTLTTLTPTLSFVPAPVASASAINPSPSTATEGAANAKGASEVSSQHVLPTGAIVGITIACVMLVLGAFVFFIRQRAIRNRQTRRQTTGGWAEPRPTNSSFEAREVATVATYPATTPGNMGETSPGVSFARAQAQALAARVPVPDMPQPMPSSYNNPVPAAVPITGAATASVRYEFIPTLPDELSINTGEVVRVLSEYDDGWALCANLRGEQGMVPLECLERTGAPNSQLQAEQQNARNSRRTSSLMRY</sequence>
<evidence type="ECO:0000259" key="5">
    <source>
        <dbReference type="PROSITE" id="PS50002"/>
    </source>
</evidence>
<dbReference type="Proteomes" id="UP001215280">
    <property type="component" value="Unassembled WGS sequence"/>
</dbReference>
<name>A0AAD7JYB5_9AGAR</name>
<keyword evidence="4" id="KW-0812">Transmembrane</keyword>
<dbReference type="Gene3D" id="2.30.30.40">
    <property type="entry name" value="SH3 Domains"/>
    <property type="match status" value="1"/>
</dbReference>
<dbReference type="InterPro" id="IPR036028">
    <property type="entry name" value="SH3-like_dom_sf"/>
</dbReference>
<evidence type="ECO:0000313" key="6">
    <source>
        <dbReference type="EMBL" id="KAJ7772933.1"/>
    </source>
</evidence>
<keyword evidence="7" id="KW-1185">Reference proteome</keyword>
<evidence type="ECO:0000256" key="3">
    <source>
        <dbReference type="SAM" id="MobiDB-lite"/>
    </source>
</evidence>
<feature type="domain" description="SH3" evidence="5">
    <location>
        <begin position="248"/>
        <end position="308"/>
    </location>
</feature>
<protein>
    <recommendedName>
        <fullName evidence="5">SH3 domain-containing protein</fullName>
    </recommendedName>
</protein>
<accession>A0AAD7JYB5</accession>
<dbReference type="InterPro" id="IPR001452">
    <property type="entry name" value="SH3_domain"/>
</dbReference>
<feature type="compositionally biased region" description="Low complexity" evidence="3">
    <location>
        <begin position="52"/>
        <end position="70"/>
    </location>
</feature>
<reference evidence="6" key="1">
    <citation type="submission" date="2023-03" db="EMBL/GenBank/DDBJ databases">
        <title>Massive genome expansion in bonnet fungi (Mycena s.s.) driven by repeated elements and novel gene families across ecological guilds.</title>
        <authorList>
            <consortium name="Lawrence Berkeley National Laboratory"/>
            <person name="Harder C.B."/>
            <person name="Miyauchi S."/>
            <person name="Viragh M."/>
            <person name="Kuo A."/>
            <person name="Thoen E."/>
            <person name="Andreopoulos B."/>
            <person name="Lu D."/>
            <person name="Skrede I."/>
            <person name="Drula E."/>
            <person name="Henrissat B."/>
            <person name="Morin E."/>
            <person name="Kohler A."/>
            <person name="Barry K."/>
            <person name="LaButti K."/>
            <person name="Morin E."/>
            <person name="Salamov A."/>
            <person name="Lipzen A."/>
            <person name="Mereny Z."/>
            <person name="Hegedus B."/>
            <person name="Baldrian P."/>
            <person name="Stursova M."/>
            <person name="Weitz H."/>
            <person name="Taylor A."/>
            <person name="Grigoriev I.V."/>
            <person name="Nagy L.G."/>
            <person name="Martin F."/>
            <person name="Kauserud H."/>
        </authorList>
    </citation>
    <scope>NUCLEOTIDE SEQUENCE</scope>
    <source>
        <strain evidence="6">CBHHK188m</strain>
    </source>
</reference>
<dbReference type="InterPro" id="IPR035521">
    <property type="entry name" value="Fus1_SH3"/>
</dbReference>
<feature type="region of interest" description="Disordered" evidence="3">
    <location>
        <begin position="309"/>
        <end position="332"/>
    </location>
</feature>
<feature type="region of interest" description="Disordered" evidence="3">
    <location>
        <begin position="1"/>
        <end position="25"/>
    </location>
</feature>
<comment type="caution">
    <text evidence="6">The sequence shown here is derived from an EMBL/GenBank/DDBJ whole genome shotgun (WGS) entry which is preliminary data.</text>
</comment>
<dbReference type="SUPFAM" id="SSF50044">
    <property type="entry name" value="SH3-domain"/>
    <property type="match status" value="1"/>
</dbReference>
<keyword evidence="4" id="KW-1133">Transmembrane helix</keyword>
<keyword evidence="4" id="KW-0472">Membrane</keyword>
<gene>
    <name evidence="6" type="ORF">DFH07DRAFT_952902</name>
</gene>
<evidence type="ECO:0000256" key="4">
    <source>
        <dbReference type="SAM" id="Phobius"/>
    </source>
</evidence>
<dbReference type="EMBL" id="JARJLG010000018">
    <property type="protein sequence ID" value="KAJ7772933.1"/>
    <property type="molecule type" value="Genomic_DNA"/>
</dbReference>
<dbReference type="PROSITE" id="PS50002">
    <property type="entry name" value="SH3"/>
    <property type="match status" value="1"/>
</dbReference>
<organism evidence="6 7">
    <name type="scientific">Mycena maculata</name>
    <dbReference type="NCBI Taxonomy" id="230809"/>
    <lineage>
        <taxon>Eukaryota</taxon>
        <taxon>Fungi</taxon>
        <taxon>Dikarya</taxon>
        <taxon>Basidiomycota</taxon>
        <taxon>Agaricomycotina</taxon>
        <taxon>Agaricomycetes</taxon>
        <taxon>Agaricomycetidae</taxon>
        <taxon>Agaricales</taxon>
        <taxon>Marasmiineae</taxon>
        <taxon>Mycenaceae</taxon>
        <taxon>Mycena</taxon>
    </lineage>
</organism>
<dbReference type="CDD" id="cd11854">
    <property type="entry name" value="SH3_Fus1p"/>
    <property type="match status" value="1"/>
</dbReference>
<feature type="region of interest" description="Disordered" evidence="3">
    <location>
        <begin position="52"/>
        <end position="79"/>
    </location>
</feature>
<keyword evidence="1 2" id="KW-0728">SH3 domain</keyword>
<evidence type="ECO:0000256" key="2">
    <source>
        <dbReference type="PROSITE-ProRule" id="PRU00192"/>
    </source>
</evidence>
<evidence type="ECO:0000256" key="1">
    <source>
        <dbReference type="ARBA" id="ARBA00022443"/>
    </source>
</evidence>
<dbReference type="AlphaFoldDB" id="A0AAD7JYB5"/>
<dbReference type="Pfam" id="PF14604">
    <property type="entry name" value="SH3_9"/>
    <property type="match status" value="1"/>
</dbReference>